<accession>W7FFE2</accession>
<reference evidence="1" key="1">
    <citation type="submission" date="2013-02" db="EMBL/GenBank/DDBJ databases">
        <title>The Genome Sequence of Plasmodium falciparum Santa Lucia.</title>
        <authorList>
            <consortium name="The Broad Institute Genome Sequencing Platform"/>
            <consortium name="The Broad Institute Genome Sequencing Center for Infectious Disease"/>
            <person name="Neafsey D."/>
            <person name="Cheeseman I."/>
            <person name="Volkman S."/>
            <person name="Adams J."/>
            <person name="Walker B."/>
            <person name="Young S.K."/>
            <person name="Zeng Q."/>
            <person name="Gargeya S."/>
            <person name="Fitzgerald M."/>
            <person name="Haas B."/>
            <person name="Abouelleil A."/>
            <person name="Alvarado L."/>
            <person name="Arachchi H.M."/>
            <person name="Berlin A.M."/>
            <person name="Chapman S.B."/>
            <person name="Dewar J."/>
            <person name="Goldberg J."/>
            <person name="Griggs A."/>
            <person name="Gujja S."/>
            <person name="Hansen M."/>
            <person name="Howarth C."/>
            <person name="Imamovic A."/>
            <person name="Larimer J."/>
            <person name="McCowan C."/>
            <person name="Murphy C."/>
            <person name="Neiman D."/>
            <person name="Pearson M."/>
            <person name="Priest M."/>
            <person name="Roberts A."/>
            <person name="Saif S."/>
            <person name="Shea T."/>
            <person name="Sisk P."/>
            <person name="Sykes S."/>
            <person name="Wortman J."/>
            <person name="Nusbaum C."/>
            <person name="Birren B."/>
        </authorList>
    </citation>
    <scope>NUCLEOTIDE SEQUENCE [LARGE SCALE GENOMIC DNA]</scope>
    <source>
        <strain evidence="1">Santa Lucia</strain>
    </source>
</reference>
<dbReference type="AlphaFoldDB" id="W7FFE2"/>
<protein>
    <submittedName>
        <fullName evidence="1">Uncharacterized protein</fullName>
    </submittedName>
</protein>
<organism evidence="1">
    <name type="scientific">Plasmodium falciparum Santa Lucia</name>
    <dbReference type="NCBI Taxonomy" id="478859"/>
    <lineage>
        <taxon>Eukaryota</taxon>
        <taxon>Sar</taxon>
        <taxon>Alveolata</taxon>
        <taxon>Apicomplexa</taxon>
        <taxon>Aconoidasida</taxon>
        <taxon>Haemosporida</taxon>
        <taxon>Plasmodiidae</taxon>
        <taxon>Plasmodium</taxon>
        <taxon>Plasmodium (Laverania)</taxon>
    </lineage>
</organism>
<gene>
    <name evidence="1" type="ORF">PFAG_04056</name>
</gene>
<name>W7FFE2_PLAFA</name>
<evidence type="ECO:0000313" key="1">
    <source>
        <dbReference type="EMBL" id="EUT82681.1"/>
    </source>
</evidence>
<dbReference type="Proteomes" id="UP000030666">
    <property type="component" value="Unassembled WGS sequence"/>
</dbReference>
<dbReference type="EMBL" id="KE123505">
    <property type="protein sequence ID" value="EUT82681.1"/>
    <property type="molecule type" value="Genomic_DNA"/>
</dbReference>
<proteinExistence type="predicted"/>
<sequence length="151" mass="18486">MEKIMYLDICSIYNLIHIFKYLFKNIFNNLFQEYEKKYIYIYHNNNISEDSTILIIISYSLEHRSIFYLNKIYYSDIKLYNINKVLMCIIDLIVENISNYIILKRKKRKEKKKEMINFNFKETSEKNPVDIKNFLFSLLKIFLENCVLIKT</sequence>